<keyword evidence="7" id="KW-1185">Reference proteome</keyword>
<dbReference type="InterPro" id="IPR020930">
    <property type="entry name" value="Ribosomal_uL5_bac-type"/>
</dbReference>
<dbReference type="Pfam" id="PF14693">
    <property type="entry name" value="Ribosomal_TL5_C"/>
    <property type="match status" value="1"/>
</dbReference>
<dbReference type="InterPro" id="IPR037121">
    <property type="entry name" value="Ribosomal_bL25_C"/>
</dbReference>
<dbReference type="PANTHER" id="PTHR33284:SF2">
    <property type="entry name" value="RIBOSOMAL PROTEIN L25_GLN-TRNA SYNTHETASE, ANTI-CODON-BINDING DOMAIN-CONTAINING PROTEIN"/>
    <property type="match status" value="1"/>
</dbReference>
<evidence type="ECO:0000259" key="4">
    <source>
        <dbReference type="Pfam" id="PF01386"/>
    </source>
</evidence>
<evidence type="ECO:0000256" key="1">
    <source>
        <dbReference type="ARBA" id="ARBA00022980"/>
    </source>
</evidence>
<dbReference type="CDD" id="cd00495">
    <property type="entry name" value="Ribosomal_L25_TL5_CTC"/>
    <property type="match status" value="1"/>
</dbReference>
<dbReference type="Gene3D" id="2.170.120.20">
    <property type="entry name" value="Ribosomal protein L25, beta domain"/>
    <property type="match status" value="1"/>
</dbReference>
<dbReference type="InterPro" id="IPR020056">
    <property type="entry name" value="Rbsml_bL25/Gln-tRNA_synth_N"/>
</dbReference>
<organism evidence="6 7">
    <name type="scientific">Papaver nudicaule</name>
    <name type="common">Iceland poppy</name>
    <dbReference type="NCBI Taxonomy" id="74823"/>
    <lineage>
        <taxon>Eukaryota</taxon>
        <taxon>Viridiplantae</taxon>
        <taxon>Streptophyta</taxon>
        <taxon>Embryophyta</taxon>
        <taxon>Tracheophyta</taxon>
        <taxon>Spermatophyta</taxon>
        <taxon>Magnoliopsida</taxon>
        <taxon>Ranunculales</taxon>
        <taxon>Papaveraceae</taxon>
        <taxon>Papaveroideae</taxon>
        <taxon>Papaver</taxon>
    </lineage>
</organism>
<dbReference type="SUPFAM" id="SSF50715">
    <property type="entry name" value="Ribosomal protein L25-like"/>
    <property type="match status" value="1"/>
</dbReference>
<sequence length="275" mass="30550">MGSRLWSGGVKKLVNVGISRGETFTSARLCFYSLFHTIEAVPREYTGNKIAAKDRAQGRIPTVVFSKDQSDPNKPVSRKQLLTTERKQIKSILETVELPFFCSTRFKLQIRAGSGSSHLLDSGTVLPIKVHRDPETGRILNLVLQWAEDGVKGLKVNIPLVFKGEDISPGLEKGGHLQKLETHLKCECSAELIPPKIEVDISKLDIGDKLHLKDIGVDPSLKVLSKMANLPICKIISAQKLENNKLKMEANKLKWEAKKLKEEANKLKEAEPAVI</sequence>
<evidence type="ECO:0000313" key="7">
    <source>
        <dbReference type="Proteomes" id="UP001177140"/>
    </source>
</evidence>
<dbReference type="InterPro" id="IPR029751">
    <property type="entry name" value="Ribosomal_L25_dom"/>
</dbReference>
<evidence type="ECO:0000256" key="3">
    <source>
        <dbReference type="SAM" id="Coils"/>
    </source>
</evidence>
<dbReference type="AlphaFoldDB" id="A0AA42B3G2"/>
<feature type="domain" description="Large ribosomal subunit protein bL25 beta" evidence="5">
    <location>
        <begin position="154"/>
        <end position="237"/>
    </location>
</feature>
<dbReference type="GO" id="GO:0006412">
    <property type="term" value="P:translation"/>
    <property type="evidence" value="ECO:0007669"/>
    <property type="project" value="InterPro"/>
</dbReference>
<evidence type="ECO:0000259" key="5">
    <source>
        <dbReference type="Pfam" id="PF14693"/>
    </source>
</evidence>
<dbReference type="Pfam" id="PF01386">
    <property type="entry name" value="Ribosomal_L25p"/>
    <property type="match status" value="1"/>
</dbReference>
<feature type="domain" description="Large ribosomal subunit protein bL25 L25" evidence="4">
    <location>
        <begin position="38"/>
        <end position="142"/>
    </location>
</feature>
<comment type="caution">
    <text evidence="6">The sequence shown here is derived from an EMBL/GenBank/DDBJ whole genome shotgun (WGS) entry which is preliminary data.</text>
</comment>
<dbReference type="InterPro" id="IPR011035">
    <property type="entry name" value="Ribosomal_bL25/Gln-tRNA_synth"/>
</dbReference>
<evidence type="ECO:0000256" key="2">
    <source>
        <dbReference type="ARBA" id="ARBA00023274"/>
    </source>
</evidence>
<keyword evidence="3" id="KW-0175">Coiled coil</keyword>
<accession>A0AA42B3G2</accession>
<evidence type="ECO:0000313" key="6">
    <source>
        <dbReference type="EMBL" id="MCL7050010.1"/>
    </source>
</evidence>
<dbReference type="InterPro" id="IPR020057">
    <property type="entry name" value="Ribosomal_bL25_b-dom"/>
</dbReference>
<dbReference type="GO" id="GO:0022625">
    <property type="term" value="C:cytosolic large ribosomal subunit"/>
    <property type="evidence" value="ECO:0007669"/>
    <property type="project" value="TreeGrafter"/>
</dbReference>
<feature type="coiled-coil region" evidence="3">
    <location>
        <begin position="236"/>
        <end position="270"/>
    </location>
</feature>
<protein>
    <recommendedName>
        <fullName evidence="8">Ribosomal protein L25 beta domain-containing protein</fullName>
    </recommendedName>
</protein>
<dbReference type="GO" id="GO:0008097">
    <property type="term" value="F:5S rRNA binding"/>
    <property type="evidence" value="ECO:0007669"/>
    <property type="project" value="TreeGrafter"/>
</dbReference>
<dbReference type="PANTHER" id="PTHR33284">
    <property type="entry name" value="RIBOSOMAL PROTEIN L25/GLN-TRNA SYNTHETASE, ANTI-CODON-BINDING DOMAIN-CONTAINING PROTEIN"/>
    <property type="match status" value="1"/>
</dbReference>
<dbReference type="Proteomes" id="UP001177140">
    <property type="component" value="Unassembled WGS sequence"/>
</dbReference>
<gene>
    <name evidence="6" type="ORF">MKW94_018680</name>
</gene>
<evidence type="ECO:0008006" key="8">
    <source>
        <dbReference type="Google" id="ProtNLM"/>
    </source>
</evidence>
<keyword evidence="2" id="KW-0687">Ribonucleoprotein</keyword>
<keyword evidence="1" id="KW-0689">Ribosomal protein</keyword>
<dbReference type="GO" id="GO:0003735">
    <property type="term" value="F:structural constituent of ribosome"/>
    <property type="evidence" value="ECO:0007669"/>
    <property type="project" value="InterPro"/>
</dbReference>
<name>A0AA42B3G2_PAPNU</name>
<dbReference type="Gene3D" id="2.40.240.10">
    <property type="entry name" value="Ribosomal Protein L25, Chain P"/>
    <property type="match status" value="1"/>
</dbReference>
<proteinExistence type="predicted"/>
<reference evidence="6" key="1">
    <citation type="submission" date="2022-03" db="EMBL/GenBank/DDBJ databases">
        <title>A functionally conserved STORR gene fusion in Papaver species that diverged 16.8 million years ago.</title>
        <authorList>
            <person name="Catania T."/>
        </authorList>
    </citation>
    <scope>NUCLEOTIDE SEQUENCE</scope>
    <source>
        <strain evidence="6">S-191538</strain>
    </source>
</reference>
<dbReference type="FunFam" id="2.170.120.20:FF:000006">
    <property type="entry name" value="Ribosomal protein L25/Gln-tRNA synthetase, anti-codon-binding domain-containing protein"/>
    <property type="match status" value="1"/>
</dbReference>
<dbReference type="EMBL" id="JAJJMA010322606">
    <property type="protein sequence ID" value="MCL7050010.1"/>
    <property type="molecule type" value="Genomic_DNA"/>
</dbReference>